<dbReference type="SUPFAM" id="SSF53041">
    <property type="entry name" value="Resolvase-like"/>
    <property type="match status" value="1"/>
</dbReference>
<dbReference type="Proteomes" id="UP000070404">
    <property type="component" value="Unassembled WGS sequence"/>
</dbReference>
<gene>
    <name evidence="5" type="ORF">AKJ52_01650</name>
</gene>
<dbReference type="InterPro" id="IPR036162">
    <property type="entry name" value="Resolvase-like_N_sf"/>
</dbReference>
<dbReference type="GO" id="GO:0003677">
    <property type="term" value="F:DNA binding"/>
    <property type="evidence" value="ECO:0007669"/>
    <property type="project" value="UniProtKB-KW"/>
</dbReference>
<dbReference type="PROSITE" id="PS00397">
    <property type="entry name" value="RECOMBINASES_1"/>
    <property type="match status" value="1"/>
</dbReference>
<dbReference type="PROSITE" id="PS51736">
    <property type="entry name" value="RECOMBINASES_3"/>
    <property type="match status" value="1"/>
</dbReference>
<keyword evidence="1" id="KW-0229">DNA integration</keyword>
<evidence type="ECO:0000256" key="2">
    <source>
        <dbReference type="ARBA" id="ARBA00023125"/>
    </source>
</evidence>
<keyword evidence="2" id="KW-0238">DNA-binding</keyword>
<dbReference type="CDD" id="cd00338">
    <property type="entry name" value="Ser_Recombinase"/>
    <property type="match status" value="1"/>
</dbReference>
<organism evidence="5 6">
    <name type="scientific">candidate division MSBL1 archaeon SCGC-AAA382C18</name>
    <dbReference type="NCBI Taxonomy" id="1698281"/>
    <lineage>
        <taxon>Archaea</taxon>
        <taxon>Methanobacteriati</taxon>
        <taxon>Methanobacteriota</taxon>
        <taxon>candidate division MSBL1</taxon>
    </lineage>
</organism>
<evidence type="ECO:0000313" key="6">
    <source>
        <dbReference type="Proteomes" id="UP000070404"/>
    </source>
</evidence>
<reference evidence="5 6" key="1">
    <citation type="journal article" date="2016" name="Sci. Rep.">
        <title>Metabolic traits of an uncultured archaeal lineage -MSBL1- from brine pools of the Red Sea.</title>
        <authorList>
            <person name="Mwirichia R."/>
            <person name="Alam I."/>
            <person name="Rashid M."/>
            <person name="Vinu M."/>
            <person name="Ba-Alawi W."/>
            <person name="Anthony Kamau A."/>
            <person name="Kamanda Ngugi D."/>
            <person name="Goker M."/>
            <person name="Klenk H.P."/>
            <person name="Bajic V."/>
            <person name="Stingl U."/>
        </authorList>
    </citation>
    <scope>NUCLEOTIDE SEQUENCE [LARGE SCALE GENOMIC DNA]</scope>
    <source>
        <strain evidence="5">SCGC-AAA382C18</strain>
    </source>
</reference>
<evidence type="ECO:0000256" key="1">
    <source>
        <dbReference type="ARBA" id="ARBA00022908"/>
    </source>
</evidence>
<dbReference type="AlphaFoldDB" id="A0A133VJZ5"/>
<dbReference type="GO" id="GO:0015074">
    <property type="term" value="P:DNA integration"/>
    <property type="evidence" value="ECO:0007669"/>
    <property type="project" value="UniProtKB-KW"/>
</dbReference>
<dbReference type="InterPro" id="IPR050639">
    <property type="entry name" value="SSR_resolvase"/>
</dbReference>
<dbReference type="PANTHER" id="PTHR30461">
    <property type="entry name" value="DNA-INVERTASE FROM LAMBDOID PROPHAGE"/>
    <property type="match status" value="1"/>
</dbReference>
<evidence type="ECO:0000256" key="3">
    <source>
        <dbReference type="ARBA" id="ARBA00023172"/>
    </source>
</evidence>
<name>A0A133VJZ5_9EURY</name>
<dbReference type="InterPro" id="IPR006119">
    <property type="entry name" value="Resolv_N"/>
</dbReference>
<evidence type="ECO:0000259" key="4">
    <source>
        <dbReference type="PROSITE" id="PS51736"/>
    </source>
</evidence>
<evidence type="ECO:0000313" key="5">
    <source>
        <dbReference type="EMBL" id="KXB06754.1"/>
    </source>
</evidence>
<sequence>MKVYGYARVSTEEQVKSGSLNQQIDKIKDYCNRHDHDLINLFTDAGVSAIKERPEFEKMMETISQLPRTKVRGL</sequence>
<keyword evidence="3" id="KW-0233">DNA recombination</keyword>
<dbReference type="Gene3D" id="3.40.50.1390">
    <property type="entry name" value="Resolvase, N-terminal catalytic domain"/>
    <property type="match status" value="1"/>
</dbReference>
<dbReference type="Pfam" id="PF00239">
    <property type="entry name" value="Resolvase"/>
    <property type="match status" value="1"/>
</dbReference>
<protein>
    <recommendedName>
        <fullName evidence="4">Resolvase/invertase-type recombinase catalytic domain-containing protein</fullName>
    </recommendedName>
</protein>
<feature type="domain" description="Resolvase/invertase-type recombinase catalytic" evidence="4">
    <location>
        <begin position="2"/>
        <end position="74"/>
    </location>
</feature>
<dbReference type="EMBL" id="LHYF01000025">
    <property type="protein sequence ID" value="KXB06754.1"/>
    <property type="molecule type" value="Genomic_DNA"/>
</dbReference>
<keyword evidence="6" id="KW-1185">Reference proteome</keyword>
<accession>A0A133VJZ5</accession>
<proteinExistence type="predicted"/>
<comment type="caution">
    <text evidence="5">The sequence shown here is derived from an EMBL/GenBank/DDBJ whole genome shotgun (WGS) entry which is preliminary data.</text>
</comment>
<dbReference type="PANTHER" id="PTHR30461:SF23">
    <property type="entry name" value="DNA RECOMBINASE-RELATED"/>
    <property type="match status" value="1"/>
</dbReference>
<dbReference type="GO" id="GO:0000150">
    <property type="term" value="F:DNA strand exchange activity"/>
    <property type="evidence" value="ECO:0007669"/>
    <property type="project" value="InterPro"/>
</dbReference>
<dbReference type="InterPro" id="IPR006118">
    <property type="entry name" value="Recombinase_CS"/>
</dbReference>